<dbReference type="AlphaFoldDB" id="A0A4C1TQV2"/>
<proteinExistence type="predicted"/>
<evidence type="ECO:0000313" key="1">
    <source>
        <dbReference type="EMBL" id="GBP16365.1"/>
    </source>
</evidence>
<protein>
    <submittedName>
        <fullName evidence="1">Uncharacterized protein</fullName>
    </submittedName>
</protein>
<dbReference type="EMBL" id="BGZK01000079">
    <property type="protein sequence ID" value="GBP16365.1"/>
    <property type="molecule type" value="Genomic_DNA"/>
</dbReference>
<evidence type="ECO:0000313" key="2">
    <source>
        <dbReference type="Proteomes" id="UP000299102"/>
    </source>
</evidence>
<organism evidence="1 2">
    <name type="scientific">Eumeta variegata</name>
    <name type="common">Bagworm moth</name>
    <name type="synonym">Eumeta japonica</name>
    <dbReference type="NCBI Taxonomy" id="151549"/>
    <lineage>
        <taxon>Eukaryota</taxon>
        <taxon>Metazoa</taxon>
        <taxon>Ecdysozoa</taxon>
        <taxon>Arthropoda</taxon>
        <taxon>Hexapoda</taxon>
        <taxon>Insecta</taxon>
        <taxon>Pterygota</taxon>
        <taxon>Neoptera</taxon>
        <taxon>Endopterygota</taxon>
        <taxon>Lepidoptera</taxon>
        <taxon>Glossata</taxon>
        <taxon>Ditrysia</taxon>
        <taxon>Tineoidea</taxon>
        <taxon>Psychidae</taxon>
        <taxon>Oiketicinae</taxon>
        <taxon>Eumeta</taxon>
    </lineage>
</organism>
<name>A0A4C1TQV2_EUMVA</name>
<keyword evidence="2" id="KW-1185">Reference proteome</keyword>
<reference evidence="1 2" key="1">
    <citation type="journal article" date="2019" name="Commun. Biol.">
        <title>The bagworm genome reveals a unique fibroin gene that provides high tensile strength.</title>
        <authorList>
            <person name="Kono N."/>
            <person name="Nakamura H."/>
            <person name="Ohtoshi R."/>
            <person name="Tomita M."/>
            <person name="Numata K."/>
            <person name="Arakawa K."/>
        </authorList>
    </citation>
    <scope>NUCLEOTIDE SEQUENCE [LARGE SCALE GENOMIC DNA]</scope>
</reference>
<sequence length="108" mass="11596">MVTIVFEASGTTTDFIARSTVEQFFRALSIVYGIDSKSSARVGAGRRVHTSLLEGHADVSAFYGVVCADAGADRVYASGSLRLGAGYFSLAGTARRHIFRTDLFCVHK</sequence>
<gene>
    <name evidence="1" type="ORF">EVAR_9954_1</name>
</gene>
<comment type="caution">
    <text evidence="1">The sequence shown here is derived from an EMBL/GenBank/DDBJ whole genome shotgun (WGS) entry which is preliminary data.</text>
</comment>
<dbReference type="Proteomes" id="UP000299102">
    <property type="component" value="Unassembled WGS sequence"/>
</dbReference>
<accession>A0A4C1TQV2</accession>